<name>C7FPF6_9BACT</name>
<reference evidence="2" key="1">
    <citation type="journal article" date="2009" name="Environ. Microbiol. Rep.">
        <title>Characterization of canthaxanthin biosynthesis genes from an uncultured marine bacterium.</title>
        <authorList>
            <person name="Maresca J.A."/>
            <person name="Braff J.C."/>
            <person name="Delong E.F."/>
        </authorList>
    </citation>
    <scope>NUCLEOTIDE SEQUENCE</scope>
</reference>
<evidence type="ECO:0000256" key="1">
    <source>
        <dbReference type="ARBA" id="ARBA00006007"/>
    </source>
</evidence>
<dbReference type="SUPFAM" id="SSF51366">
    <property type="entry name" value="Ribulose-phoshate binding barrel"/>
    <property type="match status" value="1"/>
</dbReference>
<dbReference type="InterPro" id="IPR011060">
    <property type="entry name" value="RibuloseP-bd_barrel"/>
</dbReference>
<sequence>MDAVLKAAIHDAEALIAGGMDGYVVENFGDAPFYPEQVGPETVAAMARVLALLPRGDVLVGCNVLRNDAQAALGLASAFDLDFIRVNVHIGAALTDQGIIEGRAATTLRTRARLGARAALFADVDVKHASPLGEPRPLGLLAEETAARGRADALIVSGSQTGAPTSITDMQAVKAACPEVPLLIGSGMTLDGAAEALAIADGAIVGTALKRGGQVYAPVCAERVAAFVGACR</sequence>
<dbReference type="InterPro" id="IPR005137">
    <property type="entry name" value="BtpA"/>
</dbReference>
<protein>
    <submittedName>
        <fullName evidence="2">Predicted TIM-barrel enzyme</fullName>
    </submittedName>
</protein>
<accession>C7FPF6</accession>
<dbReference type="NCBIfam" id="TIGR00259">
    <property type="entry name" value="thylakoid_BtpA"/>
    <property type="match status" value="1"/>
</dbReference>
<dbReference type="EMBL" id="GQ412708">
    <property type="protein sequence ID" value="ACU26459.1"/>
    <property type="molecule type" value="Genomic_DNA"/>
</dbReference>
<comment type="similarity">
    <text evidence="1">Belongs to the BtpA family.</text>
</comment>
<dbReference type="AlphaFoldDB" id="C7FPF6"/>
<proteinExistence type="inferred from homology"/>
<dbReference type="PANTHER" id="PTHR21381:SF3">
    <property type="entry name" value="SGC REGION PROTEIN SGCQ-RELATED"/>
    <property type="match status" value="1"/>
</dbReference>
<dbReference type="PANTHER" id="PTHR21381">
    <property type="entry name" value="ZGC:162297"/>
    <property type="match status" value="1"/>
</dbReference>
<organism evidence="2">
    <name type="scientific">uncultured bacterium HF186_25m_18N5</name>
    <dbReference type="NCBI Taxonomy" id="662887"/>
    <lineage>
        <taxon>Bacteria</taxon>
        <taxon>environmental samples</taxon>
    </lineage>
</organism>
<dbReference type="Pfam" id="PF03437">
    <property type="entry name" value="BtpA"/>
    <property type="match status" value="1"/>
</dbReference>
<dbReference type="PIRSF" id="PIRSF005956">
    <property type="entry name" value="BtpA"/>
    <property type="match status" value="1"/>
</dbReference>
<evidence type="ECO:0000313" key="2">
    <source>
        <dbReference type="EMBL" id="ACU26459.1"/>
    </source>
</evidence>